<dbReference type="Pfam" id="PF00106">
    <property type="entry name" value="adh_short"/>
    <property type="match status" value="1"/>
</dbReference>
<dbReference type="Gene3D" id="3.40.50.720">
    <property type="entry name" value="NAD(P)-binding Rossmann-like Domain"/>
    <property type="match status" value="1"/>
</dbReference>
<dbReference type="InterPro" id="IPR020904">
    <property type="entry name" value="Sc_DH/Rdtase_CS"/>
</dbReference>
<evidence type="ECO:0000313" key="3">
    <source>
        <dbReference type="EMBL" id="PZQ99887.1"/>
    </source>
</evidence>
<dbReference type="SUPFAM" id="SSF51735">
    <property type="entry name" value="NAD(P)-binding Rossmann-fold domains"/>
    <property type="match status" value="1"/>
</dbReference>
<dbReference type="InterPro" id="IPR036291">
    <property type="entry name" value="NAD(P)-bd_dom_sf"/>
</dbReference>
<dbReference type="AlphaFoldDB" id="A0A2W5TV06"/>
<dbReference type="Proteomes" id="UP000248975">
    <property type="component" value="Unassembled WGS sequence"/>
</dbReference>
<sequence>MQDECVIVTGASGNLGSAVATLLAERGASVVCVDRGTHDHAEMIARHGKYRLLFLDDRDLTDKSAAEAVVAEAKARYGKVTGLVNTVGGFKMGKVGDEALGQWDMMMLLNARVGLITSAAVLPAMLEGGRGSIVHIAAQPALKAGAGQAAYAASKAALLRMVEALAVEHRKDRITANCVLPGTIDTPQNRAAMPDAKPDTFTRPEAIAELIAFLVSPAGAVVTGGAIPATMPI</sequence>
<gene>
    <name evidence="3" type="ORF">DI533_04430</name>
</gene>
<dbReference type="PANTHER" id="PTHR24321">
    <property type="entry name" value="DEHYDROGENASES, SHORT CHAIN"/>
    <property type="match status" value="1"/>
</dbReference>
<dbReference type="PANTHER" id="PTHR24321:SF8">
    <property type="entry name" value="ESTRADIOL 17-BETA-DEHYDROGENASE 8-RELATED"/>
    <property type="match status" value="1"/>
</dbReference>
<dbReference type="PRINTS" id="PR00081">
    <property type="entry name" value="GDHRDH"/>
</dbReference>
<evidence type="ECO:0000313" key="4">
    <source>
        <dbReference type="Proteomes" id="UP000248975"/>
    </source>
</evidence>
<protein>
    <submittedName>
        <fullName evidence="3">3-oxoacyl-ACP reductase</fullName>
    </submittedName>
</protein>
<proteinExistence type="inferred from homology"/>
<dbReference type="EMBL" id="QFQS01000001">
    <property type="protein sequence ID" value="PZQ99887.1"/>
    <property type="molecule type" value="Genomic_DNA"/>
</dbReference>
<evidence type="ECO:0000256" key="2">
    <source>
        <dbReference type="ARBA" id="ARBA00023002"/>
    </source>
</evidence>
<accession>A0A2W5TV06</accession>
<dbReference type="GO" id="GO:0016491">
    <property type="term" value="F:oxidoreductase activity"/>
    <property type="evidence" value="ECO:0007669"/>
    <property type="project" value="UniProtKB-KW"/>
</dbReference>
<name>A0A2W5TV06_CERSP</name>
<reference evidence="3 4" key="1">
    <citation type="submission" date="2017-08" db="EMBL/GenBank/DDBJ databases">
        <title>Infants hospitalized years apart are colonized by the same room-sourced microbial strains.</title>
        <authorList>
            <person name="Brooks B."/>
            <person name="Olm M.R."/>
            <person name="Firek B.A."/>
            <person name="Baker R."/>
            <person name="Thomas B.C."/>
            <person name="Morowitz M.J."/>
            <person name="Banfield J.F."/>
        </authorList>
    </citation>
    <scope>NUCLEOTIDE SEQUENCE [LARGE SCALE GENOMIC DNA]</scope>
    <source>
        <strain evidence="3">S2_003_000_R2_11</strain>
    </source>
</reference>
<comment type="similarity">
    <text evidence="1">Belongs to the short-chain dehydrogenases/reductases (SDR) family.</text>
</comment>
<dbReference type="PROSITE" id="PS00061">
    <property type="entry name" value="ADH_SHORT"/>
    <property type="match status" value="1"/>
</dbReference>
<organism evidence="3 4">
    <name type="scientific">Cereibacter sphaeroides</name>
    <name type="common">Rhodobacter sphaeroides</name>
    <dbReference type="NCBI Taxonomy" id="1063"/>
    <lineage>
        <taxon>Bacteria</taxon>
        <taxon>Pseudomonadati</taxon>
        <taxon>Pseudomonadota</taxon>
        <taxon>Alphaproteobacteria</taxon>
        <taxon>Rhodobacterales</taxon>
        <taxon>Paracoccaceae</taxon>
        <taxon>Cereibacter</taxon>
    </lineage>
</organism>
<keyword evidence="2" id="KW-0560">Oxidoreductase</keyword>
<evidence type="ECO:0000256" key="1">
    <source>
        <dbReference type="ARBA" id="ARBA00006484"/>
    </source>
</evidence>
<dbReference type="InterPro" id="IPR002347">
    <property type="entry name" value="SDR_fam"/>
</dbReference>
<comment type="caution">
    <text evidence="3">The sequence shown here is derived from an EMBL/GenBank/DDBJ whole genome shotgun (WGS) entry which is preliminary data.</text>
</comment>